<evidence type="ECO:0000256" key="2">
    <source>
        <dbReference type="ARBA" id="ARBA00004496"/>
    </source>
</evidence>
<dbReference type="NCBIfam" id="NF012200">
    <property type="entry name" value="choice_anch_D"/>
    <property type="match status" value="1"/>
</dbReference>
<feature type="region of interest" description="Disordered" evidence="6">
    <location>
        <begin position="1280"/>
        <end position="1315"/>
    </location>
</feature>
<organism evidence="9 10">
    <name type="scientific">Acipenser oxyrinchus oxyrinchus</name>
    <dbReference type="NCBI Taxonomy" id="40147"/>
    <lineage>
        <taxon>Eukaryota</taxon>
        <taxon>Metazoa</taxon>
        <taxon>Chordata</taxon>
        <taxon>Craniata</taxon>
        <taxon>Vertebrata</taxon>
        <taxon>Euteleostomi</taxon>
        <taxon>Actinopterygii</taxon>
        <taxon>Chondrostei</taxon>
        <taxon>Acipenseriformes</taxon>
        <taxon>Acipenseridae</taxon>
        <taxon>Acipenser</taxon>
    </lineage>
</organism>
<evidence type="ECO:0000256" key="5">
    <source>
        <dbReference type="ARBA" id="ARBA00023273"/>
    </source>
</evidence>
<dbReference type="GO" id="GO:0005737">
    <property type="term" value="C:cytoplasm"/>
    <property type="evidence" value="ECO:0007669"/>
    <property type="project" value="UniProtKB-SubCell"/>
</dbReference>
<keyword evidence="4" id="KW-0969">Cilium</keyword>
<dbReference type="Gene3D" id="2.60.40.10">
    <property type="entry name" value="Immunoglobulins"/>
    <property type="match status" value="8"/>
</dbReference>
<protein>
    <recommendedName>
        <fullName evidence="11">Deleted in lung and esophageal cancer protein 1</fullName>
    </recommendedName>
</protein>
<feature type="compositionally biased region" description="Polar residues" evidence="6">
    <location>
        <begin position="1282"/>
        <end position="1293"/>
    </location>
</feature>
<feature type="region of interest" description="Disordered" evidence="6">
    <location>
        <begin position="1"/>
        <end position="24"/>
    </location>
</feature>
<evidence type="ECO:0000259" key="8">
    <source>
        <dbReference type="Pfam" id="PF23277"/>
    </source>
</evidence>
<comment type="caution">
    <text evidence="9">The sequence shown here is derived from an EMBL/GenBank/DDBJ whole genome shotgun (WGS) entry which is preliminary data.</text>
</comment>
<gene>
    <name evidence="9" type="ORF">AOXY_G4225</name>
</gene>
<name>A0AAD8GG94_ACIOX</name>
<feature type="compositionally biased region" description="Basic and acidic residues" evidence="6">
    <location>
        <begin position="231"/>
        <end position="241"/>
    </location>
</feature>
<dbReference type="InterPro" id="IPR059041">
    <property type="entry name" value="Ig_DLEC1_1"/>
</dbReference>
<evidence type="ECO:0000256" key="4">
    <source>
        <dbReference type="ARBA" id="ARBA00023069"/>
    </source>
</evidence>
<proteinExistence type="predicted"/>
<evidence type="ECO:0000256" key="1">
    <source>
        <dbReference type="ARBA" id="ARBA00004138"/>
    </source>
</evidence>
<evidence type="ECO:0000259" key="7">
    <source>
        <dbReference type="Pfam" id="PF22544"/>
    </source>
</evidence>
<dbReference type="Proteomes" id="UP001230051">
    <property type="component" value="Unassembled WGS sequence"/>
</dbReference>
<sequence>MQSGSSACSSVTAEPSMYRHRPASEKTQDISHLFASIFKDLYTTDVIGKDTVANLEKSCRRGNSYHDKYVGELQKVLSEYSRRIAEADMLEQHIIQARARATALEERALNRAIEEVGDIYHRLGLPPVEWPFRWCVDNKLLQKHNLICPEDYVKEQPLLTTAPRGKSTAGFTNLTLSFQRHVCTVLPPPEESAERLLEGSELSLTLPPSPEHIERTTKSSSQKQSVAKKPAWKDEMSESDRVQERADLANLDKRHNFIKNPRFQPPHIQCGGKSLIVPPRKVERMVAGRRVVVEERDPYEPIPVFLANPPVVFFTNYRVGQIYETSVELRNLTSSSRPLRVIPPSTPHFSIGLGKFPGEGGLVAPGMSCLYTIRFAPDSQADYEDFILVETQAPYPLLVPIEARCPPPILTLPSVLDCGYCLVSGVKVVEFLCRNEGLSAGRFCIMPKSVWPATNFRPVASAGFVEQLPFVIRPNVFELHPGQATAIEILFLPSSSDVFKQTFTIVCDNCQVKDIAVTGTGQLIALQLMSVTGGEDTPIPGELTDLTAEHFIRFGALNPHSGEQKKVVIRNATHLELPFHWQIMKPNLKPLMPGEAIEPDGIEYNLATDKVFDMSPGQGILAPHHDHDFILSYCPHELKDYHSVCHLVLRDIPEPKKSAASGTEKQVRSSARAGGRAAVNDVIVMEIEVKGSTQPLKVLLEPYAIFIPGENFIGTTIKKRFKMWNNSIAHITFDWERISDCHILEVEPLTGVIEPNECCDLELALTGGKPGSSTLSLLCHIEHHPEPVMLHVEAAFKGPQVCIDLPFLELGLMKLGDSALSTIQLNNISQLAASWSLQECPSDQPEVSQFVIDPCSGMLPPLGSCSVSVLFTPSKCQHFQTVLQLSVENGAGCHLAVQADIQKPRVCLQTCELVFKEMYVGVPVWGTVNLLNQTMLPAKYSWGELIGKQASQCSATVFPSSGIVGPKETEQMSVEFTAHTESELTDTALLCSVTSMEEPLVLEIFAKASGLHVTFSVPSDSPEQEWQDPSKLLLDFGAQLLNSKVKRQLIITNHTAIPAPFSVEAEYFCGRLPSPPADSAGSSCAALRTSLVRKPLSNILASKMENRRRQELEAALLSHGKGAVFFIEPSTGTLGPFQKQTIEITAFANMWGEYWDNLICRAGELDPVTIPMQISVKGCPLYFQMTGPQRDSQTHGPIVRFGTHISGGDTVSRSLRINNPSPYTIRMDWETLNQEKGDSKLVDLLVSYGDAFPLKDADGNEVIGGRVGSCESRKQKWDWDTLPSTAGTSSSMRTDCLSFPQEEEEEGEEGEQGELEEVNKAQLKKIISVNLQAHEGTVSDYPYCITPRQILVPAGGSATLRVSFTPLTLSEIVSETECAGFALGFLSLDSKVAGCIPGKVERAQGYELEPLRLDLHAFVKPALLTLELEDEEEEEEEGVVFYASASDLIPRDPHTKILLESVTTRRLRLLNSTETPLYFRLLAPEPFSVLHVEPRASMETSHSDREEEGGLVLHPQHNMQVTVAFRNSLTLLTYQNQPENQLPRGAELIQSERGERKLRFSQQLVVEYSNKSAQLIPLCAYLTVPVLQLSPHSLDFGTCYVGQTRVQEVFLSNTGGSNSYWTALIDHGETPGVFAVSPHSGTLDAHIVHISASRVALQISFTAGDSTEYKAMLTVHGMLGERTVRLEVRGRGSHDERFESLLTDTC</sequence>
<reference evidence="9" key="1">
    <citation type="submission" date="2022-02" db="EMBL/GenBank/DDBJ databases">
        <title>Atlantic sturgeon de novo genome assembly.</title>
        <authorList>
            <person name="Stock M."/>
            <person name="Klopp C."/>
            <person name="Guiguen Y."/>
            <person name="Cabau C."/>
            <person name="Parinello H."/>
            <person name="Santidrian Yebra-Pimentel E."/>
            <person name="Kuhl H."/>
            <person name="Dirks R.P."/>
            <person name="Guessner J."/>
            <person name="Wuertz S."/>
            <person name="Du K."/>
            <person name="Schartl M."/>
        </authorList>
    </citation>
    <scope>NUCLEOTIDE SEQUENCE</scope>
    <source>
        <strain evidence="9">STURGEONOMICS-FGT-2020</strain>
        <tissue evidence="9">Whole blood</tissue>
    </source>
</reference>
<dbReference type="Pfam" id="PF22544">
    <property type="entry name" value="HYDIN_VesB_CFA65-like_Ig"/>
    <property type="match status" value="2"/>
</dbReference>
<evidence type="ECO:0000313" key="9">
    <source>
        <dbReference type="EMBL" id="KAK1173972.1"/>
    </source>
</evidence>
<dbReference type="GO" id="GO:0008285">
    <property type="term" value="P:negative regulation of cell population proliferation"/>
    <property type="evidence" value="ECO:0007669"/>
    <property type="project" value="InterPro"/>
</dbReference>
<feature type="domain" description="HYDIN/VesB/CFA65-like Ig-like" evidence="7">
    <location>
        <begin position="408"/>
        <end position="518"/>
    </location>
</feature>
<keyword evidence="5" id="KW-0966">Cell projection</keyword>
<dbReference type="InterPro" id="IPR053879">
    <property type="entry name" value="HYDIN_VesB_CFA65-like_Ig"/>
</dbReference>
<keyword evidence="3" id="KW-0963">Cytoplasm</keyword>
<dbReference type="GO" id="GO:0015631">
    <property type="term" value="F:tubulin binding"/>
    <property type="evidence" value="ECO:0007669"/>
    <property type="project" value="TreeGrafter"/>
</dbReference>
<dbReference type="InterPro" id="IPR013783">
    <property type="entry name" value="Ig-like_fold"/>
</dbReference>
<dbReference type="Pfam" id="PF23316">
    <property type="entry name" value="Ig_DLEC1_6th"/>
    <property type="match status" value="1"/>
</dbReference>
<comment type="subcellular location">
    <subcellularLocation>
        <location evidence="1">Cell projection</location>
        <location evidence="1">Cilium</location>
    </subcellularLocation>
    <subcellularLocation>
        <location evidence="2">Cytoplasm</location>
    </subcellularLocation>
</comment>
<dbReference type="InterPro" id="IPR033304">
    <property type="entry name" value="DLEC1"/>
</dbReference>
<dbReference type="Pfam" id="PF23277">
    <property type="entry name" value="Ig_Dlec1_1"/>
    <property type="match status" value="1"/>
</dbReference>
<feature type="domain" description="Deleted in lung and esophageal cancer protein 1 Ig-like" evidence="8">
    <location>
        <begin position="305"/>
        <end position="391"/>
    </location>
</feature>
<dbReference type="PANTHER" id="PTHR46348:SF1">
    <property type="entry name" value="DELETED IN LUNG AND ESOPHAGEAL CANCER PROTEIN 1"/>
    <property type="match status" value="1"/>
</dbReference>
<dbReference type="GO" id="GO:0005929">
    <property type="term" value="C:cilium"/>
    <property type="evidence" value="ECO:0007669"/>
    <property type="project" value="UniProtKB-SubCell"/>
</dbReference>
<evidence type="ECO:0008006" key="11">
    <source>
        <dbReference type="Google" id="ProtNLM"/>
    </source>
</evidence>
<feature type="domain" description="HYDIN/VesB/CFA65-like Ig-like" evidence="7">
    <location>
        <begin position="1585"/>
        <end position="1690"/>
    </location>
</feature>
<dbReference type="PANTHER" id="PTHR46348">
    <property type="entry name" value="DELETED IN LUNG AND ESOPHAGEAL CANCER PROTEIN 1"/>
    <property type="match status" value="1"/>
</dbReference>
<feature type="compositionally biased region" description="Polar residues" evidence="6">
    <location>
        <begin position="1"/>
        <end position="13"/>
    </location>
</feature>
<accession>A0AAD8GG94</accession>
<dbReference type="EMBL" id="JAGXEW010000003">
    <property type="protein sequence ID" value="KAK1173972.1"/>
    <property type="molecule type" value="Genomic_DNA"/>
</dbReference>
<evidence type="ECO:0000256" key="3">
    <source>
        <dbReference type="ARBA" id="ARBA00022490"/>
    </source>
</evidence>
<evidence type="ECO:0000256" key="6">
    <source>
        <dbReference type="SAM" id="MobiDB-lite"/>
    </source>
</evidence>
<feature type="region of interest" description="Disordered" evidence="6">
    <location>
        <begin position="203"/>
        <end position="241"/>
    </location>
</feature>
<feature type="compositionally biased region" description="Acidic residues" evidence="6">
    <location>
        <begin position="1301"/>
        <end position="1315"/>
    </location>
</feature>
<evidence type="ECO:0000313" key="10">
    <source>
        <dbReference type="Proteomes" id="UP001230051"/>
    </source>
</evidence>
<keyword evidence="10" id="KW-1185">Reference proteome</keyword>